<reference evidence="3" key="1">
    <citation type="submission" date="2019-05" db="EMBL/GenBank/DDBJ databases">
        <title>Annotation for the trematode Paragonimus heterotremus.</title>
        <authorList>
            <person name="Choi Y.-J."/>
        </authorList>
    </citation>
    <scope>NUCLEOTIDE SEQUENCE</scope>
    <source>
        <strain evidence="3">LC</strain>
    </source>
</reference>
<dbReference type="Proteomes" id="UP000748531">
    <property type="component" value="Unassembled WGS sequence"/>
</dbReference>
<sequence>MPLPPALVARLKKRGIVAAAAAAASERNDEEEVFAENYDEEVDHPDATPIQPEKPTPVQSTHMISPTPIIENGILIHECADCVNQQNPYHQCTAYCFERYGRRKFTAELTSLRLKNRMLRRYPLPSHWIEVGDPVTGRFYYWNTKTDDVCWLSPLHPRAKINQPGEVVRANTLRERDAARAAAGAISAVVLGSERQADRTRGRAGSENDEDDDRTGSEEEEDDEAEEQEMQRDAMVRRKQIRGEYHDSSTSRQLADGYKQRRAPRWDHHSFETEQDSTETVERAGQLTVKDYGHVSRKDGSESNEDFDEESPDGVPLPSDFAVNHSTFTESSVVSAKPVAAPSSALLSIPPPSYYDFCQTRIGGLPTDSGTPKHDQRRPTASRFDRGGPAERKRKAINSGPLDPMDPASYGEAPRGGWTSGMESCSHAPSAKTGVDVTASGPLFQQRPYPNPGDILRANAAAAAKAAGERND</sequence>
<feature type="compositionally biased region" description="Acidic residues" evidence="1">
    <location>
        <begin position="302"/>
        <end position="312"/>
    </location>
</feature>
<dbReference type="InterPro" id="IPR001202">
    <property type="entry name" value="WW_dom"/>
</dbReference>
<feature type="compositionally biased region" description="Basic and acidic residues" evidence="1">
    <location>
        <begin position="229"/>
        <end position="249"/>
    </location>
</feature>
<dbReference type="PROSITE" id="PS50020">
    <property type="entry name" value="WW_DOMAIN_2"/>
    <property type="match status" value="1"/>
</dbReference>
<feature type="compositionally biased region" description="Basic and acidic residues" evidence="1">
    <location>
        <begin position="195"/>
        <end position="206"/>
    </location>
</feature>
<feature type="region of interest" description="Disordered" evidence="1">
    <location>
        <begin position="359"/>
        <end position="454"/>
    </location>
</feature>
<dbReference type="OrthoDB" id="42462at2759"/>
<dbReference type="Gene3D" id="2.20.70.10">
    <property type="match status" value="1"/>
</dbReference>
<gene>
    <name evidence="3" type="ORF">PHET_07694</name>
</gene>
<dbReference type="SMART" id="SM00456">
    <property type="entry name" value="WW"/>
    <property type="match status" value="1"/>
</dbReference>
<feature type="region of interest" description="Disordered" evidence="1">
    <location>
        <begin position="194"/>
        <end position="322"/>
    </location>
</feature>
<proteinExistence type="predicted"/>
<organism evidence="3 4">
    <name type="scientific">Paragonimus heterotremus</name>
    <dbReference type="NCBI Taxonomy" id="100268"/>
    <lineage>
        <taxon>Eukaryota</taxon>
        <taxon>Metazoa</taxon>
        <taxon>Spiralia</taxon>
        <taxon>Lophotrochozoa</taxon>
        <taxon>Platyhelminthes</taxon>
        <taxon>Trematoda</taxon>
        <taxon>Digenea</taxon>
        <taxon>Plagiorchiida</taxon>
        <taxon>Troglotremata</taxon>
        <taxon>Troglotrematidae</taxon>
        <taxon>Paragonimus</taxon>
    </lineage>
</organism>
<protein>
    <submittedName>
        <fullName evidence="3">Polyglutamine-binding protein 1</fullName>
    </submittedName>
</protein>
<accession>A0A8J4SIM4</accession>
<dbReference type="InterPro" id="IPR036020">
    <property type="entry name" value="WW_dom_sf"/>
</dbReference>
<evidence type="ECO:0000313" key="3">
    <source>
        <dbReference type="EMBL" id="KAF5399348.1"/>
    </source>
</evidence>
<feature type="domain" description="WW" evidence="2">
    <location>
        <begin position="122"/>
        <end position="156"/>
    </location>
</feature>
<evidence type="ECO:0000259" key="2">
    <source>
        <dbReference type="PROSITE" id="PS50020"/>
    </source>
</evidence>
<evidence type="ECO:0000313" key="4">
    <source>
        <dbReference type="Proteomes" id="UP000748531"/>
    </source>
</evidence>
<keyword evidence="4" id="KW-1185">Reference proteome</keyword>
<dbReference type="EMBL" id="LUCH01004128">
    <property type="protein sequence ID" value="KAF5399348.1"/>
    <property type="molecule type" value="Genomic_DNA"/>
</dbReference>
<feature type="region of interest" description="Disordered" evidence="1">
    <location>
        <begin position="39"/>
        <end position="61"/>
    </location>
</feature>
<dbReference type="SUPFAM" id="SSF51045">
    <property type="entry name" value="WW domain"/>
    <property type="match status" value="1"/>
</dbReference>
<feature type="compositionally biased region" description="Basic and acidic residues" evidence="1">
    <location>
        <begin position="291"/>
        <end position="301"/>
    </location>
</feature>
<dbReference type="AlphaFoldDB" id="A0A8J4SIM4"/>
<comment type="caution">
    <text evidence="3">The sequence shown here is derived from an EMBL/GenBank/DDBJ whole genome shotgun (WGS) entry which is preliminary data.</text>
</comment>
<evidence type="ECO:0000256" key="1">
    <source>
        <dbReference type="SAM" id="MobiDB-lite"/>
    </source>
</evidence>
<feature type="compositionally biased region" description="Basic and acidic residues" evidence="1">
    <location>
        <begin position="371"/>
        <end position="391"/>
    </location>
</feature>
<name>A0A8J4SIM4_9TREM</name>
<dbReference type="Gene3D" id="3.40.30.10">
    <property type="entry name" value="Glutaredoxin"/>
    <property type="match status" value="1"/>
</dbReference>
<feature type="compositionally biased region" description="Acidic residues" evidence="1">
    <location>
        <begin position="207"/>
        <end position="228"/>
    </location>
</feature>